<dbReference type="Proteomes" id="UP000799440">
    <property type="component" value="Unassembled WGS sequence"/>
</dbReference>
<keyword evidence="2" id="KW-1185">Reference proteome</keyword>
<dbReference type="OrthoDB" id="66095at2759"/>
<gene>
    <name evidence="1" type="ORF">M011DRAFT_393113</name>
</gene>
<organism evidence="1 2">
    <name type="scientific">Sporormia fimetaria CBS 119925</name>
    <dbReference type="NCBI Taxonomy" id="1340428"/>
    <lineage>
        <taxon>Eukaryota</taxon>
        <taxon>Fungi</taxon>
        <taxon>Dikarya</taxon>
        <taxon>Ascomycota</taxon>
        <taxon>Pezizomycotina</taxon>
        <taxon>Dothideomycetes</taxon>
        <taxon>Pleosporomycetidae</taxon>
        <taxon>Pleosporales</taxon>
        <taxon>Sporormiaceae</taxon>
        <taxon>Sporormia</taxon>
    </lineage>
</organism>
<reference evidence="1" key="1">
    <citation type="journal article" date="2020" name="Stud. Mycol.">
        <title>101 Dothideomycetes genomes: a test case for predicting lifestyles and emergence of pathogens.</title>
        <authorList>
            <person name="Haridas S."/>
            <person name="Albert R."/>
            <person name="Binder M."/>
            <person name="Bloem J."/>
            <person name="Labutti K."/>
            <person name="Salamov A."/>
            <person name="Andreopoulos B."/>
            <person name="Baker S."/>
            <person name="Barry K."/>
            <person name="Bills G."/>
            <person name="Bluhm B."/>
            <person name="Cannon C."/>
            <person name="Castanera R."/>
            <person name="Culley D."/>
            <person name="Daum C."/>
            <person name="Ezra D."/>
            <person name="Gonzalez J."/>
            <person name="Henrissat B."/>
            <person name="Kuo A."/>
            <person name="Liang C."/>
            <person name="Lipzen A."/>
            <person name="Lutzoni F."/>
            <person name="Magnuson J."/>
            <person name="Mondo S."/>
            <person name="Nolan M."/>
            <person name="Ohm R."/>
            <person name="Pangilinan J."/>
            <person name="Park H.-J."/>
            <person name="Ramirez L."/>
            <person name="Alfaro M."/>
            <person name="Sun H."/>
            <person name="Tritt A."/>
            <person name="Yoshinaga Y."/>
            <person name="Zwiers L.-H."/>
            <person name="Turgeon B."/>
            <person name="Goodwin S."/>
            <person name="Spatafora J."/>
            <person name="Crous P."/>
            <person name="Grigoriev I."/>
        </authorList>
    </citation>
    <scope>NUCLEOTIDE SEQUENCE</scope>
    <source>
        <strain evidence="1">CBS 119925</strain>
    </source>
</reference>
<dbReference type="AlphaFoldDB" id="A0A6A6VPR3"/>
<name>A0A6A6VPR3_9PLEO</name>
<sequence>MQPTQAERKLTNGIPAYADVVATRALLESLKLPTELVLDILERAEYWPAREFQLTQSCQARVLGHRTNTAKVFCLEADVLPSGIIDEFGGENVKIRQIRFDIDSQDQGWTSERTEGTYATSSWLEASIQPKLEGLTDEAMHKQLERVKRPQDPVYPQDDSDGYSWYLQGNKVAQRAPLHHTVVWSAYDDEFMGDGGAGKGEGFVQRLKGGDKVQVWARAKWAGWACVVHDLKIMVRYGF</sequence>
<proteinExistence type="predicted"/>
<accession>A0A6A6VPR3</accession>
<protein>
    <submittedName>
        <fullName evidence="1">Uncharacterized protein</fullName>
    </submittedName>
</protein>
<evidence type="ECO:0000313" key="2">
    <source>
        <dbReference type="Proteomes" id="UP000799440"/>
    </source>
</evidence>
<dbReference type="EMBL" id="MU006561">
    <property type="protein sequence ID" value="KAF2752183.1"/>
    <property type="molecule type" value="Genomic_DNA"/>
</dbReference>
<evidence type="ECO:0000313" key="1">
    <source>
        <dbReference type="EMBL" id="KAF2752183.1"/>
    </source>
</evidence>